<proteinExistence type="predicted"/>
<accession>M8BWD3</accession>
<sequence length="73" mass="8464">MVGAQSLFENEVHHLMRLRHPNIVRLMGYCYETKKVILEYRGKNVFAERSEMLLCLEYLPKGSLDGYISVCVA</sequence>
<dbReference type="PROSITE" id="PS50011">
    <property type="entry name" value="PROTEIN_KINASE_DOM"/>
    <property type="match status" value="1"/>
</dbReference>
<organism evidence="1">
    <name type="scientific">Aegilops tauschii</name>
    <name type="common">Tausch's goatgrass</name>
    <name type="synonym">Aegilops squarrosa</name>
    <dbReference type="NCBI Taxonomy" id="37682"/>
    <lineage>
        <taxon>Eukaryota</taxon>
        <taxon>Viridiplantae</taxon>
        <taxon>Streptophyta</taxon>
        <taxon>Embryophyta</taxon>
        <taxon>Tracheophyta</taxon>
        <taxon>Spermatophyta</taxon>
        <taxon>Magnoliopsida</taxon>
        <taxon>Liliopsida</taxon>
        <taxon>Poales</taxon>
        <taxon>Poaceae</taxon>
        <taxon>BOP clade</taxon>
        <taxon>Pooideae</taxon>
        <taxon>Triticodae</taxon>
        <taxon>Triticeae</taxon>
        <taxon>Triticinae</taxon>
        <taxon>Aegilops</taxon>
    </lineage>
</organism>
<dbReference type="GO" id="GO:0004672">
    <property type="term" value="F:protein kinase activity"/>
    <property type="evidence" value="ECO:0007669"/>
    <property type="project" value="InterPro"/>
</dbReference>
<reference evidence="1" key="1">
    <citation type="submission" date="2015-06" db="UniProtKB">
        <authorList>
            <consortium name="EnsemblPlants"/>
        </authorList>
    </citation>
    <scope>IDENTIFICATION</scope>
</reference>
<name>M8BWD3_AEGTA</name>
<evidence type="ECO:0000313" key="1">
    <source>
        <dbReference type="EnsemblPlants" id="EMT26249"/>
    </source>
</evidence>
<dbReference type="AlphaFoldDB" id="M8BWD3"/>
<protein>
    <submittedName>
        <fullName evidence="1">Uncharacterized protein</fullName>
    </submittedName>
</protein>
<dbReference type="PANTHER" id="PTHR45707:SF71">
    <property type="entry name" value="PROTEIN KINASE DOMAIN-CONTAINING PROTEIN"/>
    <property type="match status" value="1"/>
</dbReference>
<dbReference type="Gene3D" id="1.10.510.10">
    <property type="entry name" value="Transferase(Phosphotransferase) domain 1"/>
    <property type="match status" value="1"/>
</dbReference>
<dbReference type="PANTHER" id="PTHR45707">
    <property type="entry name" value="C2 CALCIUM/LIPID-BINDING PLANT PHOSPHORIBOSYLTRANSFERASE FAMILY PROTEIN"/>
    <property type="match status" value="1"/>
</dbReference>
<dbReference type="InterPro" id="IPR000719">
    <property type="entry name" value="Prot_kinase_dom"/>
</dbReference>
<dbReference type="EnsemblPlants" id="EMT26249">
    <property type="protein sequence ID" value="EMT26249"/>
    <property type="gene ID" value="F775_20988"/>
</dbReference>
<dbReference type="GO" id="GO:0005524">
    <property type="term" value="F:ATP binding"/>
    <property type="evidence" value="ECO:0007669"/>
    <property type="project" value="InterPro"/>
</dbReference>
<dbReference type="InterPro" id="IPR011009">
    <property type="entry name" value="Kinase-like_dom_sf"/>
</dbReference>
<dbReference type="SUPFAM" id="SSF56112">
    <property type="entry name" value="Protein kinase-like (PK-like)"/>
    <property type="match status" value="1"/>
</dbReference>